<dbReference type="InterPro" id="IPR013815">
    <property type="entry name" value="ATP_grasp_subdomain_1"/>
</dbReference>
<evidence type="ECO:0000256" key="7">
    <source>
        <dbReference type="ARBA" id="ARBA00022679"/>
    </source>
</evidence>
<evidence type="ECO:0000256" key="11">
    <source>
        <dbReference type="ARBA" id="ARBA00022840"/>
    </source>
</evidence>
<accession>A0A516TMX2</accession>
<dbReference type="Gene3D" id="3.30.1490.20">
    <property type="entry name" value="ATP-grasp fold, A domain"/>
    <property type="match status" value="1"/>
</dbReference>
<dbReference type="GO" id="GO:0005524">
    <property type="term" value="F:ATP binding"/>
    <property type="evidence" value="ECO:0007669"/>
    <property type="project" value="UniProtKB-KW"/>
</dbReference>
<evidence type="ECO:0000256" key="8">
    <source>
        <dbReference type="ARBA" id="ARBA00022723"/>
    </source>
</evidence>
<comment type="function">
    <text evidence="2">Catalyzes the phosphorylation of pyruvate to phosphoenolpyruvate.</text>
</comment>
<name>A0A516TMX2_9BACT</name>
<dbReference type="SUPFAM" id="SSF56059">
    <property type="entry name" value="Glutathione synthetase ATP-binding domain-like"/>
    <property type="match status" value="1"/>
</dbReference>
<reference evidence="17" key="1">
    <citation type="submission" date="2019-03" db="EMBL/GenBank/DDBJ databases">
        <title>Complete genome of Methylacidiphilum kamchatkense Kam1.</title>
        <authorList>
            <person name="Kruse T."/>
            <person name="Murarilal Ratnadevi C."/>
            <person name="Erikstad H.-A."/>
            <person name="Birkeland N.-K."/>
        </authorList>
    </citation>
    <scope>NUCLEOTIDE SEQUENCE [LARGE SCALE GENOMIC DNA]</scope>
    <source>
        <strain evidence="17">kam1</strain>
    </source>
</reference>
<keyword evidence="11" id="KW-0067">ATP-binding</keyword>
<proteinExistence type="inferred from homology"/>
<evidence type="ECO:0000256" key="12">
    <source>
        <dbReference type="ARBA" id="ARBA00022842"/>
    </source>
</evidence>
<evidence type="ECO:0000256" key="9">
    <source>
        <dbReference type="ARBA" id="ARBA00022741"/>
    </source>
</evidence>
<dbReference type="KEGG" id="mkc:kam1_1356"/>
<feature type="domain" description="Pyruvate phosphate dikinase AMP/ATP-binding" evidence="15">
    <location>
        <begin position="29"/>
        <end position="284"/>
    </location>
</feature>
<comment type="similarity">
    <text evidence="4">Belongs to the PEP-utilizing enzyme family.</text>
</comment>
<evidence type="ECO:0000256" key="14">
    <source>
        <dbReference type="ARBA" id="ARBA00047700"/>
    </source>
</evidence>
<dbReference type="FunFam" id="3.30.1490.20:FF:000010">
    <property type="entry name" value="Phosphoenolpyruvate synthase"/>
    <property type="match status" value="1"/>
</dbReference>
<evidence type="ECO:0000256" key="13">
    <source>
        <dbReference type="ARBA" id="ARBA00033470"/>
    </source>
</evidence>
<sequence>MGYNMNHKAVYNSIDYILWYNQITLENIAEVGGKNASLGEMMKELTPFGIKIPNGFAITSWAYEQFISFNNIRDEIDQRLQAVNYSDINSVKEASKYIRNIIINSKFPYKYKKAIISAYKFLSNDSGIEDVDVAVRSSANVEDLPLASFAGQQDTYLNIKGNANLLNAIKLCYASLYTDRAIMYRKEMGYEHVHISMSVGIQRMVRSDLACSGVMFTLDPESGFKKVVLINASYGLGENIVQGVVNPDEYYVFKSTLMKGYKPIIQKKLGSKDIKLVYDIDGERLMKGLMLKMSLSPLKIETSMSYLTLKY</sequence>
<dbReference type="GO" id="GO:0006094">
    <property type="term" value="P:gluconeogenesis"/>
    <property type="evidence" value="ECO:0007669"/>
    <property type="project" value="UniProtKB-UniPathway"/>
</dbReference>
<dbReference type="EMBL" id="CP037899">
    <property type="protein sequence ID" value="QDQ42581.1"/>
    <property type="molecule type" value="Genomic_DNA"/>
</dbReference>
<dbReference type="InterPro" id="IPR002192">
    <property type="entry name" value="PPDK_AMP/ATP-bd"/>
</dbReference>
<dbReference type="UniPathway" id="UPA00138"/>
<dbReference type="PANTHER" id="PTHR43030:SF1">
    <property type="entry name" value="PHOSPHOENOLPYRUVATE SYNTHASE"/>
    <property type="match status" value="1"/>
</dbReference>
<dbReference type="EC" id="2.7.9.2" evidence="5"/>
<keyword evidence="12" id="KW-0460">Magnesium</keyword>
<keyword evidence="8" id="KW-0479">Metal-binding</keyword>
<evidence type="ECO:0000259" key="15">
    <source>
        <dbReference type="Pfam" id="PF01326"/>
    </source>
</evidence>
<evidence type="ECO:0000256" key="10">
    <source>
        <dbReference type="ARBA" id="ARBA00022777"/>
    </source>
</evidence>
<comment type="pathway">
    <text evidence="3">Carbohydrate biosynthesis; gluconeogenesis.</text>
</comment>
<evidence type="ECO:0000256" key="6">
    <source>
        <dbReference type="ARBA" id="ARBA00021623"/>
    </source>
</evidence>
<dbReference type="InterPro" id="IPR006319">
    <property type="entry name" value="PEP_synth"/>
</dbReference>
<keyword evidence="10" id="KW-0418">Kinase</keyword>
<evidence type="ECO:0000256" key="2">
    <source>
        <dbReference type="ARBA" id="ARBA00002988"/>
    </source>
</evidence>
<dbReference type="PANTHER" id="PTHR43030">
    <property type="entry name" value="PHOSPHOENOLPYRUVATE SYNTHASE"/>
    <property type="match status" value="1"/>
</dbReference>
<dbReference type="AlphaFoldDB" id="A0A516TMX2"/>
<dbReference type="Pfam" id="PF01326">
    <property type="entry name" value="PPDK_N"/>
    <property type="match status" value="1"/>
</dbReference>
<comment type="cofactor">
    <cofactor evidence="1">
        <name>Mg(2+)</name>
        <dbReference type="ChEBI" id="CHEBI:18420"/>
    </cofactor>
</comment>
<evidence type="ECO:0000313" key="16">
    <source>
        <dbReference type="EMBL" id="QDQ42581.1"/>
    </source>
</evidence>
<keyword evidence="16" id="KW-0670">Pyruvate</keyword>
<evidence type="ECO:0000313" key="17">
    <source>
        <dbReference type="Proteomes" id="UP000315925"/>
    </source>
</evidence>
<dbReference type="Gene3D" id="3.30.470.20">
    <property type="entry name" value="ATP-grasp fold, B domain"/>
    <property type="match status" value="1"/>
</dbReference>
<dbReference type="GO" id="GO:0008986">
    <property type="term" value="F:pyruvate, water dikinase activity"/>
    <property type="evidence" value="ECO:0007669"/>
    <property type="project" value="UniProtKB-EC"/>
</dbReference>
<evidence type="ECO:0000256" key="4">
    <source>
        <dbReference type="ARBA" id="ARBA00007837"/>
    </source>
</evidence>
<evidence type="ECO:0000256" key="5">
    <source>
        <dbReference type="ARBA" id="ARBA00011996"/>
    </source>
</evidence>
<keyword evidence="7" id="KW-0808">Transferase</keyword>
<dbReference type="Proteomes" id="UP000315925">
    <property type="component" value="Chromosome"/>
</dbReference>
<protein>
    <recommendedName>
        <fullName evidence="6">Phosphoenolpyruvate synthase</fullName>
        <ecNumber evidence="5">2.7.9.2</ecNumber>
    </recommendedName>
    <alternativeName>
        <fullName evidence="13">Pyruvate, water dikinase</fullName>
    </alternativeName>
</protein>
<evidence type="ECO:0000256" key="3">
    <source>
        <dbReference type="ARBA" id="ARBA00004742"/>
    </source>
</evidence>
<gene>
    <name evidence="16" type="ORF">kam1_1356</name>
</gene>
<comment type="catalytic activity">
    <reaction evidence="14">
        <text>pyruvate + ATP + H2O = phosphoenolpyruvate + AMP + phosphate + 2 H(+)</text>
        <dbReference type="Rhea" id="RHEA:11364"/>
        <dbReference type="ChEBI" id="CHEBI:15361"/>
        <dbReference type="ChEBI" id="CHEBI:15377"/>
        <dbReference type="ChEBI" id="CHEBI:15378"/>
        <dbReference type="ChEBI" id="CHEBI:30616"/>
        <dbReference type="ChEBI" id="CHEBI:43474"/>
        <dbReference type="ChEBI" id="CHEBI:58702"/>
        <dbReference type="ChEBI" id="CHEBI:456215"/>
        <dbReference type="EC" id="2.7.9.2"/>
    </reaction>
</comment>
<evidence type="ECO:0000256" key="1">
    <source>
        <dbReference type="ARBA" id="ARBA00001946"/>
    </source>
</evidence>
<organism evidence="16 17">
    <name type="scientific">Methylacidiphilum kamchatkense Kam1</name>
    <dbReference type="NCBI Taxonomy" id="1202785"/>
    <lineage>
        <taxon>Bacteria</taxon>
        <taxon>Pseudomonadati</taxon>
        <taxon>Verrucomicrobiota</taxon>
        <taxon>Methylacidiphilae</taxon>
        <taxon>Methylacidiphilales</taxon>
        <taxon>Methylacidiphilaceae</taxon>
        <taxon>Methylacidiphilum (ex Ratnadevi et al. 2023)</taxon>
    </lineage>
</organism>
<keyword evidence="9" id="KW-0547">Nucleotide-binding</keyword>
<dbReference type="GO" id="GO:0046872">
    <property type="term" value="F:metal ion binding"/>
    <property type="evidence" value="ECO:0007669"/>
    <property type="project" value="UniProtKB-KW"/>
</dbReference>